<evidence type="ECO:0000313" key="2">
    <source>
        <dbReference type="EMBL" id="KAK3337324.1"/>
    </source>
</evidence>
<evidence type="ECO:0000256" key="1">
    <source>
        <dbReference type="ARBA" id="ARBA00006082"/>
    </source>
</evidence>
<name>A0AAE0MN78_9PEZI</name>
<dbReference type="InterPro" id="IPR038973">
    <property type="entry name" value="MutL/Mlh/Pms-like"/>
</dbReference>
<dbReference type="EMBL" id="JAUEPO010000001">
    <property type="protein sequence ID" value="KAK3337324.1"/>
    <property type="molecule type" value="Genomic_DNA"/>
</dbReference>
<dbReference type="GO" id="GO:0006298">
    <property type="term" value="P:mismatch repair"/>
    <property type="evidence" value="ECO:0007669"/>
    <property type="project" value="InterPro"/>
</dbReference>
<dbReference type="GO" id="GO:0016887">
    <property type="term" value="F:ATP hydrolysis activity"/>
    <property type="evidence" value="ECO:0007669"/>
    <property type="project" value="InterPro"/>
</dbReference>
<dbReference type="SUPFAM" id="SSF55874">
    <property type="entry name" value="ATPase domain of HSP90 chaperone/DNA topoisomerase II/histidine kinase"/>
    <property type="match status" value="1"/>
</dbReference>
<dbReference type="Gene3D" id="3.30.565.10">
    <property type="entry name" value="Histidine kinase-like ATPase, C-terminal domain"/>
    <property type="match status" value="1"/>
</dbReference>
<dbReference type="PANTHER" id="PTHR10073:SF41">
    <property type="entry name" value="MISMATCH REPAIR PROTEIN, PUTATIVE (AFU_ORTHOLOGUE AFUA_8G05820)-RELATED"/>
    <property type="match status" value="1"/>
</dbReference>
<dbReference type="GO" id="GO:0140664">
    <property type="term" value="F:ATP-dependent DNA damage sensor activity"/>
    <property type="evidence" value="ECO:0007669"/>
    <property type="project" value="InterPro"/>
</dbReference>
<sequence>MPISALSEDSIRRLGSTIAISTPVTLVKELLDNALDSGATSVDILVSPNTVDKIEVRDNGSGIHPDDFDSLGRAGHTSKLRSFEELSSLGGSSLGFRGVALASTITIAAQVSITTRIATESVATALCLSSEGGIARRIHKSAPPGTTVCVTGLFSQFPVRSQAIIKEAKKTLLRVKELLQAYALARPRVRLHFRVFNSPSLSWSFSPLPDTNVEQAVMQVFGAELVSQCMFKCFPGWMRRPRNSREAVSPDSAAAEA</sequence>
<proteinExistence type="inferred from homology"/>
<dbReference type="InterPro" id="IPR036890">
    <property type="entry name" value="HATPase_C_sf"/>
</dbReference>
<dbReference type="PANTHER" id="PTHR10073">
    <property type="entry name" value="DNA MISMATCH REPAIR PROTEIN MLH, PMS, MUTL"/>
    <property type="match status" value="1"/>
</dbReference>
<dbReference type="AlphaFoldDB" id="A0AAE0MN78"/>
<evidence type="ECO:0000313" key="3">
    <source>
        <dbReference type="Proteomes" id="UP001286456"/>
    </source>
</evidence>
<dbReference type="Proteomes" id="UP001286456">
    <property type="component" value="Unassembled WGS sequence"/>
</dbReference>
<reference evidence="2" key="2">
    <citation type="submission" date="2023-06" db="EMBL/GenBank/DDBJ databases">
        <authorList>
            <consortium name="Lawrence Berkeley National Laboratory"/>
            <person name="Haridas S."/>
            <person name="Hensen N."/>
            <person name="Bonometti L."/>
            <person name="Westerberg I."/>
            <person name="Brannstrom I.O."/>
            <person name="Guillou S."/>
            <person name="Cros-Aarteil S."/>
            <person name="Calhoun S."/>
            <person name="Kuo A."/>
            <person name="Mondo S."/>
            <person name="Pangilinan J."/>
            <person name="Riley R."/>
            <person name="Labutti K."/>
            <person name="Andreopoulos B."/>
            <person name="Lipzen A."/>
            <person name="Chen C."/>
            <person name="Yanf M."/>
            <person name="Daum C."/>
            <person name="Ng V."/>
            <person name="Clum A."/>
            <person name="Steindorff A."/>
            <person name="Ohm R."/>
            <person name="Martin F."/>
            <person name="Silar P."/>
            <person name="Natvig D."/>
            <person name="Lalanne C."/>
            <person name="Gautier V."/>
            <person name="Ament-Velasquez S.L."/>
            <person name="Kruys A."/>
            <person name="Hutchinson M.I."/>
            <person name="Powell A.J."/>
            <person name="Barry K."/>
            <person name="Miller A.N."/>
            <person name="Grigoriev I.V."/>
            <person name="Debuchy R."/>
            <person name="Gladieux P."/>
            <person name="Thoren M.H."/>
            <person name="Johannesson H."/>
        </authorList>
    </citation>
    <scope>NUCLEOTIDE SEQUENCE</scope>
    <source>
        <strain evidence="2">SMH4131-1</strain>
    </source>
</reference>
<gene>
    <name evidence="2" type="ORF">B0T19DRAFT_68535</name>
</gene>
<reference evidence="2" key="1">
    <citation type="journal article" date="2023" name="Mol. Phylogenet. Evol.">
        <title>Genome-scale phylogeny and comparative genomics of the fungal order Sordariales.</title>
        <authorList>
            <person name="Hensen N."/>
            <person name="Bonometti L."/>
            <person name="Westerberg I."/>
            <person name="Brannstrom I.O."/>
            <person name="Guillou S."/>
            <person name="Cros-Aarteil S."/>
            <person name="Calhoun S."/>
            <person name="Haridas S."/>
            <person name="Kuo A."/>
            <person name="Mondo S."/>
            <person name="Pangilinan J."/>
            <person name="Riley R."/>
            <person name="LaButti K."/>
            <person name="Andreopoulos B."/>
            <person name="Lipzen A."/>
            <person name="Chen C."/>
            <person name="Yan M."/>
            <person name="Daum C."/>
            <person name="Ng V."/>
            <person name="Clum A."/>
            <person name="Steindorff A."/>
            <person name="Ohm R.A."/>
            <person name="Martin F."/>
            <person name="Silar P."/>
            <person name="Natvig D.O."/>
            <person name="Lalanne C."/>
            <person name="Gautier V."/>
            <person name="Ament-Velasquez S.L."/>
            <person name="Kruys A."/>
            <person name="Hutchinson M.I."/>
            <person name="Powell A.J."/>
            <person name="Barry K."/>
            <person name="Miller A.N."/>
            <person name="Grigoriev I.V."/>
            <person name="Debuchy R."/>
            <person name="Gladieux P."/>
            <person name="Hiltunen Thoren M."/>
            <person name="Johannesson H."/>
        </authorList>
    </citation>
    <scope>NUCLEOTIDE SEQUENCE</scope>
    <source>
        <strain evidence="2">SMH4131-1</strain>
    </source>
</reference>
<organism evidence="2 3">
    <name type="scientific">Cercophora scortea</name>
    <dbReference type="NCBI Taxonomy" id="314031"/>
    <lineage>
        <taxon>Eukaryota</taxon>
        <taxon>Fungi</taxon>
        <taxon>Dikarya</taxon>
        <taxon>Ascomycota</taxon>
        <taxon>Pezizomycotina</taxon>
        <taxon>Sordariomycetes</taxon>
        <taxon>Sordariomycetidae</taxon>
        <taxon>Sordariales</taxon>
        <taxon>Lasiosphaeriaceae</taxon>
        <taxon>Cercophora</taxon>
    </lineage>
</organism>
<accession>A0AAE0MN78</accession>
<dbReference type="GO" id="GO:0032389">
    <property type="term" value="C:MutLalpha complex"/>
    <property type="evidence" value="ECO:0007669"/>
    <property type="project" value="TreeGrafter"/>
</dbReference>
<comment type="similarity">
    <text evidence="1">Belongs to the DNA mismatch repair MutL/HexB family.</text>
</comment>
<keyword evidence="3" id="KW-1185">Reference proteome</keyword>
<protein>
    <submittedName>
        <fullName evidence="2">DNA mismatch repair protein MutL</fullName>
    </submittedName>
</protein>
<dbReference type="FunFam" id="3.30.565.10:FF:000017">
    <property type="entry name" value="PMS1 homolog 1, mismatch repair system component"/>
    <property type="match status" value="1"/>
</dbReference>
<comment type="caution">
    <text evidence="2">The sequence shown here is derived from an EMBL/GenBank/DDBJ whole genome shotgun (WGS) entry which is preliminary data.</text>
</comment>
<dbReference type="Pfam" id="PF13589">
    <property type="entry name" value="HATPase_c_3"/>
    <property type="match status" value="1"/>
</dbReference>